<reference evidence="2 3" key="1">
    <citation type="submission" date="2016-02" db="EMBL/GenBank/DDBJ databases">
        <title>Genome sequencing of a beta-galactosidase producing bacteria Rhizobium sp. 59.</title>
        <authorList>
            <person name="Wang D."/>
            <person name="Kot W."/>
            <person name="Qin Y."/>
            <person name="Hansen L."/>
            <person name="Naqvi K."/>
            <person name="Rensing C."/>
        </authorList>
    </citation>
    <scope>NUCLEOTIDE SEQUENCE [LARGE SCALE GENOMIC DNA]</scope>
    <source>
        <strain evidence="2 3">59</strain>
    </source>
</reference>
<keyword evidence="3" id="KW-1185">Reference proteome</keyword>
<dbReference type="Proteomes" id="UP000182661">
    <property type="component" value="Unassembled WGS sequence"/>
</dbReference>
<dbReference type="RefSeq" id="WP_071833113.1">
    <property type="nucleotide sequence ID" value="NZ_LSRP01000085.1"/>
</dbReference>
<feature type="chain" id="PRO_5024862272" evidence="1">
    <location>
        <begin position="25"/>
        <end position="116"/>
    </location>
</feature>
<evidence type="ECO:0000256" key="1">
    <source>
        <dbReference type="SAM" id="SignalP"/>
    </source>
</evidence>
<protein>
    <submittedName>
        <fullName evidence="2">Uncharacterized protein</fullName>
    </submittedName>
</protein>
<dbReference type="OrthoDB" id="8401399at2"/>
<proteinExistence type="predicted"/>
<gene>
    <name evidence="2" type="ORF">AX760_02565</name>
</gene>
<evidence type="ECO:0000313" key="2">
    <source>
        <dbReference type="EMBL" id="OJF96775.1"/>
    </source>
</evidence>
<accession>A0A657LTN7</accession>
<keyword evidence="1" id="KW-0732">Signal</keyword>
<comment type="caution">
    <text evidence="2">The sequence shown here is derived from an EMBL/GenBank/DDBJ whole genome shotgun (WGS) entry which is preliminary data.</text>
</comment>
<dbReference type="EMBL" id="LSRP01000085">
    <property type="protein sequence ID" value="OJF96775.1"/>
    <property type="molecule type" value="Genomic_DNA"/>
</dbReference>
<feature type="signal peptide" evidence="1">
    <location>
        <begin position="1"/>
        <end position="24"/>
    </location>
</feature>
<evidence type="ECO:0000313" key="3">
    <source>
        <dbReference type="Proteomes" id="UP000182661"/>
    </source>
</evidence>
<organism evidence="2 3">
    <name type="scientific">Pararhizobium antarcticum</name>
    <dbReference type="NCBI Taxonomy" id="1798805"/>
    <lineage>
        <taxon>Bacteria</taxon>
        <taxon>Pseudomonadati</taxon>
        <taxon>Pseudomonadota</taxon>
        <taxon>Alphaproteobacteria</taxon>
        <taxon>Hyphomicrobiales</taxon>
        <taxon>Rhizobiaceae</taxon>
        <taxon>Rhizobium/Agrobacterium group</taxon>
        <taxon>Pararhizobium</taxon>
    </lineage>
</organism>
<sequence length="116" mass="12464">MRRLTALALAAMALSLSSPLAASANDVADDTAAGNIIFGRPLEPGINVVWLSTDSRNDQRAPVIYRDPSPETRANAQSEVMSDPMLRDFIARRHIAPHNVLAIETAANGGKILFAR</sequence>
<name>A0A657LTN7_9HYPH</name>
<dbReference type="AlphaFoldDB" id="A0A657LTN7"/>